<dbReference type="EMBL" id="FNVS01000015">
    <property type="protein sequence ID" value="SEG11606.1"/>
    <property type="molecule type" value="Genomic_DNA"/>
</dbReference>
<dbReference type="Pfam" id="PF13385">
    <property type="entry name" value="Laminin_G_3"/>
    <property type="match status" value="1"/>
</dbReference>
<evidence type="ECO:0000313" key="6">
    <source>
        <dbReference type="EMBL" id="SEG11606.1"/>
    </source>
</evidence>
<dbReference type="InterPro" id="IPR013320">
    <property type="entry name" value="ConA-like_dom_sf"/>
</dbReference>
<dbReference type="InterPro" id="IPR041371">
    <property type="entry name" value="GH92_N"/>
</dbReference>
<name>A0A8G2BXY6_9BACT</name>
<dbReference type="GO" id="GO:0030246">
    <property type="term" value="F:carbohydrate binding"/>
    <property type="evidence" value="ECO:0007669"/>
    <property type="project" value="InterPro"/>
</dbReference>
<dbReference type="Pfam" id="PF07971">
    <property type="entry name" value="Glyco_hydro_92"/>
    <property type="match status" value="1"/>
</dbReference>
<dbReference type="Pfam" id="PF17678">
    <property type="entry name" value="Glyco_hydro_92N"/>
    <property type="match status" value="1"/>
</dbReference>
<dbReference type="Gene3D" id="3.30.2080.10">
    <property type="entry name" value="GH92 mannosidase domain"/>
    <property type="match status" value="1"/>
</dbReference>
<evidence type="ECO:0000259" key="5">
    <source>
        <dbReference type="Pfam" id="PF17678"/>
    </source>
</evidence>
<dbReference type="GO" id="GO:0004553">
    <property type="term" value="F:hydrolase activity, hydrolyzing O-glycosyl compounds"/>
    <property type="evidence" value="ECO:0007669"/>
    <property type="project" value="UniProtKB-ARBA"/>
</dbReference>
<dbReference type="PANTHER" id="PTHR12143">
    <property type="entry name" value="PEPTIDE N-GLYCANASE PNGASE -RELATED"/>
    <property type="match status" value="1"/>
</dbReference>
<dbReference type="Gene3D" id="2.60.120.200">
    <property type="match status" value="1"/>
</dbReference>
<protein>
    <submittedName>
        <fullName evidence="6">Alpha-1,2-mannosidase, putative</fullName>
    </submittedName>
</protein>
<gene>
    <name evidence="6" type="ORF">SAMN05444001_11559</name>
</gene>
<dbReference type="GO" id="GO:0005829">
    <property type="term" value="C:cytosol"/>
    <property type="evidence" value="ECO:0007669"/>
    <property type="project" value="TreeGrafter"/>
</dbReference>
<proteinExistence type="predicted"/>
<evidence type="ECO:0000256" key="1">
    <source>
        <dbReference type="ARBA" id="ARBA00001913"/>
    </source>
</evidence>
<evidence type="ECO:0000256" key="3">
    <source>
        <dbReference type="ARBA" id="ARBA00022837"/>
    </source>
</evidence>
<comment type="cofactor">
    <cofactor evidence="1">
        <name>Ca(2+)</name>
        <dbReference type="ChEBI" id="CHEBI:29108"/>
    </cofactor>
</comment>
<dbReference type="AlphaFoldDB" id="A0A8G2BXY6"/>
<comment type="caution">
    <text evidence="6">The sequence shown here is derived from an EMBL/GenBank/DDBJ whole genome shotgun (WGS) entry which is preliminary data.</text>
</comment>
<evidence type="ECO:0000259" key="4">
    <source>
        <dbReference type="Pfam" id="PF07971"/>
    </source>
</evidence>
<feature type="domain" description="Glycosyl hydrolase family 92 N-terminal" evidence="5">
    <location>
        <begin position="46"/>
        <end position="199"/>
    </location>
</feature>
<keyword evidence="3" id="KW-0106">Calcium</keyword>
<dbReference type="Proteomes" id="UP000236725">
    <property type="component" value="Unassembled WGS sequence"/>
</dbReference>
<dbReference type="InterPro" id="IPR012939">
    <property type="entry name" value="Glyco_hydro_92"/>
</dbReference>
<dbReference type="InterPro" id="IPR005887">
    <property type="entry name" value="GH92_a_mannosidase_put"/>
</dbReference>
<organism evidence="6 7">
    <name type="scientific">Parabacteroides chinchillae</name>
    <dbReference type="NCBI Taxonomy" id="871327"/>
    <lineage>
        <taxon>Bacteria</taxon>
        <taxon>Pseudomonadati</taxon>
        <taxon>Bacteroidota</taxon>
        <taxon>Bacteroidia</taxon>
        <taxon>Bacteroidales</taxon>
        <taxon>Tannerellaceae</taxon>
        <taxon>Parabacteroides</taxon>
    </lineage>
</organism>
<dbReference type="InterPro" id="IPR014718">
    <property type="entry name" value="GH-type_carb-bd"/>
</dbReference>
<dbReference type="SUPFAM" id="SSF49899">
    <property type="entry name" value="Concanavalin A-like lectins/glucanases"/>
    <property type="match status" value="1"/>
</dbReference>
<evidence type="ECO:0000256" key="2">
    <source>
        <dbReference type="ARBA" id="ARBA00011245"/>
    </source>
</evidence>
<dbReference type="GO" id="GO:0000224">
    <property type="term" value="F:peptide-N4-(N-acetyl-beta-glucosaminyl)asparagine amidase activity"/>
    <property type="evidence" value="ECO:0007669"/>
    <property type="project" value="TreeGrafter"/>
</dbReference>
<dbReference type="InterPro" id="IPR050883">
    <property type="entry name" value="PNGase"/>
</dbReference>
<dbReference type="Gene3D" id="2.70.98.10">
    <property type="match status" value="1"/>
</dbReference>
<accession>A0A8G2BXY6</accession>
<dbReference type="NCBIfam" id="TIGR01180">
    <property type="entry name" value="aman2_put"/>
    <property type="match status" value="1"/>
</dbReference>
<evidence type="ECO:0000313" key="7">
    <source>
        <dbReference type="Proteomes" id="UP000236725"/>
    </source>
</evidence>
<reference evidence="6 7" key="1">
    <citation type="submission" date="2016-10" db="EMBL/GenBank/DDBJ databases">
        <authorList>
            <person name="Varghese N."/>
            <person name="Submissions S."/>
        </authorList>
    </citation>
    <scope>NUCLEOTIDE SEQUENCE [LARGE SCALE GENOMIC DNA]</scope>
    <source>
        <strain evidence="6 7">DSM 29073</strain>
    </source>
</reference>
<comment type="subunit">
    <text evidence="2">Monomer.</text>
</comment>
<keyword evidence="7" id="KW-1185">Reference proteome</keyword>
<dbReference type="InterPro" id="IPR008928">
    <property type="entry name" value="6-hairpin_glycosidase_sf"/>
</dbReference>
<dbReference type="GO" id="GO:0005975">
    <property type="term" value="P:carbohydrate metabolic process"/>
    <property type="evidence" value="ECO:0007669"/>
    <property type="project" value="InterPro"/>
</dbReference>
<dbReference type="Gene3D" id="1.20.1050.60">
    <property type="entry name" value="alpha-1,2-mannosidase"/>
    <property type="match status" value="1"/>
</dbReference>
<dbReference type="GO" id="GO:0006516">
    <property type="term" value="P:glycoprotein catabolic process"/>
    <property type="evidence" value="ECO:0007669"/>
    <property type="project" value="TreeGrafter"/>
</dbReference>
<dbReference type="PANTHER" id="PTHR12143:SF39">
    <property type="entry name" value="SECRETED PROTEIN"/>
    <property type="match status" value="1"/>
</dbReference>
<sequence>MGRTKEICINFIPSTHYTVMKKNIFSLSLLVFILVQLHVHSQNASLVNPFIGTARSHALSLWGNYGGTYPGAVAPWGRVQLTPETSIRPSERGYYYSDDKIRSFSCVTHRSGYPNGSAGRVHLLFIPDHISELSQEYDGRAFCHTQEQAAPGYYNVHFQSGDQVETTALVRTGLFRYHSDKEQTTLVICNAGNLSVGNQNTINADFFHTVFRFNHPWKKCTLRNDTAYLYFDKAQTKDGLQIKLGTSIRNFEGSLKNMDAEIPGWDFEAVRQSAYNLWDEELSCVRIESDDKDNKEKFYTALYHSFLMPWIVSDVQTQTGNTYAEFSAWDTFRSLHPLLSLLKPDRQKDMIRSAMNEYRAKGFLPKGPMTGMHMIPVLVDAYVKEAVDENAEELYQAMLSCYGERDLQNSLSEYLQKGYIGASKEKSVSITTEFAYDDWALGHFARLTGRKADAEKLIRRSFNYRNLFDGQTLFMLPKDENGFVRNSGELGYQESNRWTASCFVPHNIQDLINLSGGTNDFVNHLQKGYSEGKIIHDNEPVFHYPYLFCWAGRPDITHRIVNRILNEDYSSRPGGIPGNDDLGSTSSWFVFSALGLFPACPGTGEYILTPPLFDHIEIRLHNGKTLTIDTEDEPQQAATSYPTILFNGKMHNSMYIDHHAIANGGRLAFDYGSPITDFSSYKRPFSETKEKPDFKITATIPAQSTMSPNQSNHIVFHVTNKGVQGSFAACLYDDTAQIATRRVMVQQGHTLADTLSFTLYKEGKHKINLGDYTYTIVVKDSAERTQPFICTRIIGSPLLPVNEKVSWQIVCKNISGKPHKRKVPVLVNGKAVATLKVSLAPGEQQTISMPYTACREGFLDVNVLGCHKRVKAYSQSTSACLLHLDYNHKDDLFVYDQSGFGNHGELHGSLQWGKQGGQGTIQTGEQAYVVFPLSESLQSVYNNQLTIATWIYPQEPPRGDADFFTKGDYSLFKMEGARRLAFFAGGWGRGECQVNVPEDWYTRWHHIAGVCTGSSIKLYIDGQLIQEIQVEGELAETELPWNLGRNAEMPYSRFSHMKFGSSRIYGAALSDEEVAGLYEAGYNVFVGSRNADNADGYR</sequence>
<dbReference type="Gene3D" id="1.20.1610.10">
    <property type="entry name" value="alpha-1,2-mannosidases domains"/>
    <property type="match status" value="1"/>
</dbReference>
<feature type="domain" description="Glycosyl hydrolase family 92" evidence="4">
    <location>
        <begin position="256"/>
        <end position="672"/>
    </location>
</feature>
<dbReference type="SUPFAM" id="SSF48208">
    <property type="entry name" value="Six-hairpin glycosidases"/>
    <property type="match status" value="1"/>
</dbReference>